<evidence type="ECO:0000313" key="1">
    <source>
        <dbReference type="EMBL" id="GBN34181.1"/>
    </source>
</evidence>
<dbReference type="AlphaFoldDB" id="A0A4Y2N4A2"/>
<name>A0A4Y2N4A2_ARAVE</name>
<dbReference type="Proteomes" id="UP000499080">
    <property type="component" value="Unassembled WGS sequence"/>
</dbReference>
<protein>
    <submittedName>
        <fullName evidence="1">Uncharacterized protein</fullName>
    </submittedName>
</protein>
<proteinExistence type="predicted"/>
<accession>A0A4Y2N4A2</accession>
<evidence type="ECO:0000313" key="2">
    <source>
        <dbReference type="Proteomes" id="UP000499080"/>
    </source>
</evidence>
<keyword evidence="2" id="KW-1185">Reference proteome</keyword>
<comment type="caution">
    <text evidence="1">The sequence shown here is derived from an EMBL/GenBank/DDBJ whole genome shotgun (WGS) entry which is preliminary data.</text>
</comment>
<organism evidence="1 2">
    <name type="scientific">Araneus ventricosus</name>
    <name type="common">Orbweaver spider</name>
    <name type="synonym">Epeira ventricosa</name>
    <dbReference type="NCBI Taxonomy" id="182803"/>
    <lineage>
        <taxon>Eukaryota</taxon>
        <taxon>Metazoa</taxon>
        <taxon>Ecdysozoa</taxon>
        <taxon>Arthropoda</taxon>
        <taxon>Chelicerata</taxon>
        <taxon>Arachnida</taxon>
        <taxon>Araneae</taxon>
        <taxon>Araneomorphae</taxon>
        <taxon>Entelegynae</taxon>
        <taxon>Araneoidea</taxon>
        <taxon>Araneidae</taxon>
        <taxon>Araneus</taxon>
    </lineage>
</organism>
<sequence length="102" mass="11687">MWSRCKAGICGIPFHPFSVKHIFPTHSNRKIRWHVHSSEVQCESLQESDLLSSLLQLDLLRFHHPFPTCGFPDFATLVAGIDLVKWLDLAFATLVNGLFQKR</sequence>
<gene>
    <name evidence="1" type="ORF">AVEN_95307_1</name>
</gene>
<dbReference type="EMBL" id="BGPR01207677">
    <property type="protein sequence ID" value="GBN34181.1"/>
    <property type="molecule type" value="Genomic_DNA"/>
</dbReference>
<reference evidence="1 2" key="1">
    <citation type="journal article" date="2019" name="Sci. Rep.">
        <title>Orb-weaving spider Araneus ventricosus genome elucidates the spidroin gene catalogue.</title>
        <authorList>
            <person name="Kono N."/>
            <person name="Nakamura H."/>
            <person name="Ohtoshi R."/>
            <person name="Moran D.A.P."/>
            <person name="Shinohara A."/>
            <person name="Yoshida Y."/>
            <person name="Fujiwara M."/>
            <person name="Mori M."/>
            <person name="Tomita M."/>
            <person name="Arakawa K."/>
        </authorList>
    </citation>
    <scope>NUCLEOTIDE SEQUENCE [LARGE SCALE GENOMIC DNA]</scope>
</reference>